<evidence type="ECO:0000256" key="7">
    <source>
        <dbReference type="ARBA" id="ARBA00022763"/>
    </source>
</evidence>
<dbReference type="OrthoDB" id="9802365at2"/>
<keyword evidence="8" id="KW-0378">Hydrolase</keyword>
<dbReference type="InterPro" id="IPR015797">
    <property type="entry name" value="NUDIX_hydrolase-like_dom_sf"/>
</dbReference>
<dbReference type="GO" id="GO:0006284">
    <property type="term" value="P:base-excision repair"/>
    <property type="evidence" value="ECO:0007669"/>
    <property type="project" value="UniProtKB-UniRule"/>
</dbReference>
<evidence type="ECO:0000256" key="2">
    <source>
        <dbReference type="ARBA" id="ARBA00008343"/>
    </source>
</evidence>
<organism evidence="15 16">
    <name type="scientific">Staphylococcus epidermidis (strain ATCC 12228 / FDA PCI 1200)</name>
    <dbReference type="NCBI Taxonomy" id="176280"/>
    <lineage>
        <taxon>Bacteria</taxon>
        <taxon>Bacillati</taxon>
        <taxon>Bacillota</taxon>
        <taxon>Bacilli</taxon>
        <taxon>Bacillales</taxon>
        <taxon>Staphylococcaceae</taxon>
        <taxon>Staphylococcus</taxon>
    </lineage>
</organism>
<dbReference type="SMART" id="SM00478">
    <property type="entry name" value="ENDO3c"/>
    <property type="match status" value="1"/>
</dbReference>
<comment type="catalytic activity">
    <reaction evidence="1 13">
        <text>Hydrolyzes free adenine bases from 7,8-dihydro-8-oxoguanine:adenine mismatched double-stranded DNA, leaving an apurinic site.</text>
        <dbReference type="EC" id="3.2.2.31"/>
    </reaction>
</comment>
<dbReference type="InterPro" id="IPR005760">
    <property type="entry name" value="A/G_AdeGlyc_MutY"/>
</dbReference>
<keyword evidence="5" id="KW-0004">4Fe-4S</keyword>
<dbReference type="RefSeq" id="WP_002485156.1">
    <property type="nucleotide sequence ID" value="NC_004461.1"/>
</dbReference>
<dbReference type="SUPFAM" id="SSF55811">
    <property type="entry name" value="Nudix"/>
    <property type="match status" value="1"/>
</dbReference>
<dbReference type="Gene3D" id="1.10.340.30">
    <property type="entry name" value="Hypothetical protein, domain 2"/>
    <property type="match status" value="1"/>
</dbReference>
<dbReference type="Gene3D" id="1.10.1670.10">
    <property type="entry name" value="Helix-hairpin-Helix base-excision DNA repair enzymes (C-terminal)"/>
    <property type="match status" value="1"/>
</dbReference>
<evidence type="ECO:0000256" key="10">
    <source>
        <dbReference type="ARBA" id="ARBA00023014"/>
    </source>
</evidence>
<dbReference type="Pfam" id="PF14815">
    <property type="entry name" value="NUDIX_4"/>
    <property type="match status" value="1"/>
</dbReference>
<keyword evidence="12 13" id="KW-0326">Glycosidase</keyword>
<evidence type="ECO:0000256" key="4">
    <source>
        <dbReference type="ARBA" id="ARBA00022023"/>
    </source>
</evidence>
<comment type="cofactor">
    <cofactor evidence="13">
        <name>[4Fe-4S] cluster</name>
        <dbReference type="ChEBI" id="CHEBI:49883"/>
    </cofactor>
    <text evidence="13">Binds 1 [4Fe-4S] cluster.</text>
</comment>
<dbReference type="InterPro" id="IPR029119">
    <property type="entry name" value="MutY_C"/>
</dbReference>
<dbReference type="GO" id="GO:0046872">
    <property type="term" value="F:metal ion binding"/>
    <property type="evidence" value="ECO:0007669"/>
    <property type="project" value="UniProtKB-UniRule"/>
</dbReference>
<evidence type="ECO:0000256" key="5">
    <source>
        <dbReference type="ARBA" id="ARBA00022485"/>
    </source>
</evidence>
<dbReference type="CDD" id="cd03431">
    <property type="entry name" value="NUDIX_DNA_Glycosylase_C-MutY"/>
    <property type="match status" value="1"/>
</dbReference>
<dbReference type="eggNOG" id="COG1194">
    <property type="taxonomic scope" value="Bacteria"/>
</dbReference>
<dbReference type="PANTHER" id="PTHR42944:SF1">
    <property type="entry name" value="ADENINE DNA GLYCOSYLASE"/>
    <property type="match status" value="1"/>
</dbReference>
<dbReference type="SUPFAM" id="SSF48150">
    <property type="entry name" value="DNA-glycosylase"/>
    <property type="match status" value="1"/>
</dbReference>
<dbReference type="NCBIfam" id="TIGR01084">
    <property type="entry name" value="mutY"/>
    <property type="match status" value="1"/>
</dbReference>
<reference evidence="15 16" key="1">
    <citation type="journal article" date="2003" name="Mol. Microbiol.">
        <title>Genome-based analysis of virulence genes in a non-biofilm-forming Staphylococcus epidermidis strain (ATCC 12228).</title>
        <authorList>
            <person name="Zhang Y.Q."/>
            <person name="Ren S.X."/>
            <person name="Li H.L."/>
            <person name="Wang Y.X."/>
            <person name="Fu G."/>
            <person name="Yang J."/>
            <person name="Qin Z.Q."/>
            <person name="Miao Y.G."/>
            <person name="Wang W.Y."/>
            <person name="Chen R.S."/>
            <person name="Shen Y."/>
            <person name="Chen Z."/>
            <person name="Yuan Z.H."/>
            <person name="Zhao G.P."/>
            <person name="Qu D."/>
            <person name="Danchin A."/>
            <person name="Wen Y.M."/>
        </authorList>
    </citation>
    <scope>NUCLEOTIDE SEQUENCE [LARGE SCALE GENOMIC DNA]</scope>
    <source>
        <strain evidence="16">ATCC 12228 / FDA PCI 1200</strain>
    </source>
</reference>
<evidence type="ECO:0000256" key="1">
    <source>
        <dbReference type="ARBA" id="ARBA00000843"/>
    </source>
</evidence>
<dbReference type="GO" id="GO:0006298">
    <property type="term" value="P:mismatch repair"/>
    <property type="evidence" value="ECO:0007669"/>
    <property type="project" value="TreeGrafter"/>
</dbReference>
<evidence type="ECO:0000256" key="6">
    <source>
        <dbReference type="ARBA" id="ARBA00022723"/>
    </source>
</evidence>
<keyword evidence="6" id="KW-0479">Metal-binding</keyword>
<dbReference type="PANTHER" id="PTHR42944">
    <property type="entry name" value="ADENINE DNA GLYCOSYLASE"/>
    <property type="match status" value="1"/>
</dbReference>
<dbReference type="EC" id="3.2.2.31" evidence="3 13"/>
<dbReference type="PROSITE" id="PS00764">
    <property type="entry name" value="ENDONUCLEASE_III_1"/>
    <property type="match status" value="1"/>
</dbReference>
<dbReference type="KEGG" id="sep:SE_1552"/>
<evidence type="ECO:0000256" key="13">
    <source>
        <dbReference type="RuleBase" id="RU365096"/>
    </source>
</evidence>
<dbReference type="Proteomes" id="UP000001411">
    <property type="component" value="Chromosome"/>
</dbReference>
<evidence type="ECO:0000256" key="12">
    <source>
        <dbReference type="ARBA" id="ARBA00023295"/>
    </source>
</evidence>
<dbReference type="AlphaFoldDB" id="A0A0H2VGZ7"/>
<keyword evidence="11" id="KW-0234">DNA repair</keyword>
<name>A0A0H2VGZ7_STAES</name>
<gene>
    <name evidence="15" type="ordered locus">SE_1552</name>
</gene>
<accession>A0A0H2VGZ7</accession>
<dbReference type="HOGENOM" id="CLU_012862_0_0_9"/>
<feature type="domain" description="HhH-GPD" evidence="14">
    <location>
        <begin position="39"/>
        <end position="189"/>
    </location>
</feature>
<keyword evidence="10" id="KW-0411">Iron-sulfur</keyword>
<protein>
    <recommendedName>
        <fullName evidence="4 13">Adenine DNA glycosylase</fullName>
        <ecNumber evidence="3 13">3.2.2.31</ecNumber>
    </recommendedName>
</protein>
<dbReference type="Pfam" id="PF00730">
    <property type="entry name" value="HhH-GPD"/>
    <property type="match status" value="1"/>
</dbReference>
<dbReference type="GO" id="GO:0051539">
    <property type="term" value="F:4 iron, 4 sulfur cluster binding"/>
    <property type="evidence" value="ECO:0007669"/>
    <property type="project" value="UniProtKB-UniRule"/>
</dbReference>
<dbReference type="Gene3D" id="3.90.79.10">
    <property type="entry name" value="Nucleoside Triphosphate Pyrophosphohydrolase"/>
    <property type="match status" value="1"/>
</dbReference>
<dbReference type="InterPro" id="IPR011257">
    <property type="entry name" value="DNA_glycosylase"/>
</dbReference>
<dbReference type="EMBL" id="AE015929">
    <property type="protein sequence ID" value="AAO05151.1"/>
    <property type="molecule type" value="Genomic_DNA"/>
</dbReference>
<dbReference type="InterPro" id="IPR004035">
    <property type="entry name" value="Endouclease-III_FeS-bd_BS"/>
</dbReference>
<keyword evidence="9 13" id="KW-0408">Iron</keyword>
<evidence type="ECO:0000259" key="14">
    <source>
        <dbReference type="SMART" id="SM00478"/>
    </source>
</evidence>
<proteinExistence type="inferred from homology"/>
<evidence type="ECO:0000256" key="3">
    <source>
        <dbReference type="ARBA" id="ARBA00012045"/>
    </source>
</evidence>
<dbReference type="CDD" id="cd00056">
    <property type="entry name" value="ENDO3c"/>
    <property type="match status" value="1"/>
</dbReference>
<dbReference type="InterPro" id="IPR023170">
    <property type="entry name" value="HhH_base_excis_C"/>
</dbReference>
<dbReference type="InterPro" id="IPR003651">
    <property type="entry name" value="Endonuclease3_FeS-loop_motif"/>
</dbReference>
<dbReference type="InterPro" id="IPR044298">
    <property type="entry name" value="MIG/MutY"/>
</dbReference>
<dbReference type="GO" id="GO:0035485">
    <property type="term" value="F:adenine/guanine mispair binding"/>
    <property type="evidence" value="ECO:0007669"/>
    <property type="project" value="TreeGrafter"/>
</dbReference>
<evidence type="ECO:0000313" key="15">
    <source>
        <dbReference type="EMBL" id="AAO05151.1"/>
    </source>
</evidence>
<evidence type="ECO:0000256" key="9">
    <source>
        <dbReference type="ARBA" id="ARBA00023004"/>
    </source>
</evidence>
<dbReference type="FunFam" id="1.10.340.30:FF:000010">
    <property type="entry name" value="Adenine DNA glycosylase"/>
    <property type="match status" value="1"/>
</dbReference>
<dbReference type="InterPro" id="IPR003265">
    <property type="entry name" value="HhH-GPD_domain"/>
</dbReference>
<evidence type="ECO:0000256" key="8">
    <source>
        <dbReference type="ARBA" id="ARBA00022801"/>
    </source>
</evidence>
<dbReference type="GO" id="GO:0034039">
    <property type="term" value="F:8-oxo-7,8-dihydroguanine DNA N-glycosylase activity"/>
    <property type="evidence" value="ECO:0007669"/>
    <property type="project" value="TreeGrafter"/>
</dbReference>
<dbReference type="SMART" id="SM00525">
    <property type="entry name" value="FES"/>
    <property type="match status" value="1"/>
</dbReference>
<comment type="function">
    <text evidence="13">Adenine glycosylase active on G-A mispairs.</text>
</comment>
<evidence type="ECO:0000256" key="11">
    <source>
        <dbReference type="ARBA" id="ARBA00023204"/>
    </source>
</evidence>
<dbReference type="GO" id="GO:0032357">
    <property type="term" value="F:oxidized purine DNA binding"/>
    <property type="evidence" value="ECO:0007669"/>
    <property type="project" value="TreeGrafter"/>
</dbReference>
<comment type="similarity">
    <text evidence="2 13">Belongs to the Nth/MutY family.</text>
</comment>
<sequence>MYLENSFKKDIEDWFHKNQRDMPWRETTNPYYIWLSEVMLQQTQVNTVIDYYYRFIHRFPTIQSLSEANEDEVLKYWEGLGYYSRARNFHTAVKEVNNNYDGEVPYDPESFKKLKGVGPYTQAAVMSIAFNHPLATVDGNVFRVWSRLNNDYRDIKLQSTRKAFEQELHPYVLKDAGTFNQAMMELGALVCTPKSPLCLFCPIQEHCEAFHMGTTQKLPVKTKSLNKKTIEQKVFLIRNDNGQYLLEKRKEKLLNGMWQFPMREQTNANDVISDDLGKSIETINEPVFKLKHQFTHLTWEIKVYNVTAPLNIKENDLPKQMTWFNLDDREQYTFPVPMDKIYKFIEG</sequence>
<dbReference type="GO" id="GO:0000701">
    <property type="term" value="F:purine-specific mismatch base pair DNA N-glycosylase activity"/>
    <property type="evidence" value="ECO:0007669"/>
    <property type="project" value="UniProtKB-EC"/>
</dbReference>
<keyword evidence="7 13" id="KW-0227">DNA damage</keyword>
<evidence type="ECO:0000313" key="16">
    <source>
        <dbReference type="Proteomes" id="UP000001411"/>
    </source>
</evidence>
<dbReference type="PATRIC" id="fig|176280.10.peg.1517"/>